<dbReference type="RefSeq" id="WP_283766227.1">
    <property type="nucleotide sequence ID" value="NZ_JAQOSO010000032.1"/>
</dbReference>
<gene>
    <name evidence="2" type="ORF">PMG25_07240</name>
</gene>
<proteinExistence type="predicted"/>
<sequence length="52" mass="5234">MKGGTDRATFNAGASGQGVEGSGQTDLGDRLQDSCTTGDRGFVLFLVSPPTG</sequence>
<evidence type="ECO:0000256" key="1">
    <source>
        <dbReference type="SAM" id="MobiDB-lite"/>
    </source>
</evidence>
<feature type="region of interest" description="Disordered" evidence="1">
    <location>
        <begin position="1"/>
        <end position="36"/>
    </location>
</feature>
<comment type="caution">
    <text evidence="2">The sequence shown here is derived from an EMBL/GenBank/DDBJ whole genome shotgun (WGS) entry which is preliminary data.</text>
</comment>
<accession>A0ABT7B420</accession>
<keyword evidence="3" id="KW-1185">Reference proteome</keyword>
<organism evidence="2 3">
    <name type="scientific">Roseofilum capinflatum BLCC-M114</name>
    <dbReference type="NCBI Taxonomy" id="3022440"/>
    <lineage>
        <taxon>Bacteria</taxon>
        <taxon>Bacillati</taxon>
        <taxon>Cyanobacteriota</taxon>
        <taxon>Cyanophyceae</taxon>
        <taxon>Desertifilales</taxon>
        <taxon>Desertifilaceae</taxon>
        <taxon>Roseofilum</taxon>
        <taxon>Roseofilum capinflatum</taxon>
    </lineage>
</organism>
<protein>
    <submittedName>
        <fullName evidence="2">Uncharacterized protein</fullName>
    </submittedName>
</protein>
<evidence type="ECO:0000313" key="2">
    <source>
        <dbReference type="EMBL" id="MDJ1173885.1"/>
    </source>
</evidence>
<dbReference type="EMBL" id="JAQOSO010000032">
    <property type="protein sequence ID" value="MDJ1173885.1"/>
    <property type="molecule type" value="Genomic_DNA"/>
</dbReference>
<reference evidence="2 3" key="1">
    <citation type="submission" date="2023-01" db="EMBL/GenBank/DDBJ databases">
        <title>Novel diversity within Roseofilum (Cyanobacteria; Desertifilaceae) from marine benthic mats with descriptions of four novel species.</title>
        <authorList>
            <person name="Wang Y."/>
            <person name="Berthold D.E."/>
            <person name="Hu J."/>
            <person name="Lefler F.W."/>
            <person name="Laughinghouse H.D. IV."/>
        </authorList>
    </citation>
    <scope>NUCLEOTIDE SEQUENCE [LARGE SCALE GENOMIC DNA]</scope>
    <source>
        <strain evidence="2 3">BLCC-M114</strain>
    </source>
</reference>
<evidence type="ECO:0000313" key="3">
    <source>
        <dbReference type="Proteomes" id="UP001235849"/>
    </source>
</evidence>
<name>A0ABT7B420_9CYAN</name>
<dbReference type="Proteomes" id="UP001235849">
    <property type="component" value="Unassembled WGS sequence"/>
</dbReference>